<evidence type="ECO:0000313" key="3">
    <source>
        <dbReference type="Proteomes" id="UP000001861"/>
    </source>
</evidence>
<dbReference type="Proteomes" id="UP000001861">
    <property type="component" value="Unassembled WGS sequence"/>
</dbReference>
<dbReference type="PANTHER" id="PTHR19959">
    <property type="entry name" value="KINESIN LIGHT CHAIN"/>
    <property type="match status" value="1"/>
</dbReference>
<dbReference type="EMBL" id="AACS02000008">
    <property type="protein sequence ID" value="EFI27129.1"/>
    <property type="molecule type" value="Genomic_DNA"/>
</dbReference>
<dbReference type="InterPro" id="IPR011990">
    <property type="entry name" value="TPR-like_helical_dom_sf"/>
</dbReference>
<dbReference type="HOGENOM" id="CLU_001305_0_0_1"/>
<dbReference type="InParanoid" id="D6RP48"/>
<feature type="domain" description="CHAT" evidence="1">
    <location>
        <begin position="1296"/>
        <end position="1519"/>
    </location>
</feature>
<dbReference type="Pfam" id="PF13374">
    <property type="entry name" value="TPR_10"/>
    <property type="match status" value="5"/>
</dbReference>
<reference evidence="2 3" key="1">
    <citation type="journal article" date="2010" name="Proc. Natl. Acad. Sci. U.S.A.">
        <title>Insights into evolution of multicellular fungi from the assembled chromosomes of the mushroom Coprinopsis cinerea (Coprinus cinereus).</title>
        <authorList>
            <person name="Stajich J.E."/>
            <person name="Wilke S.K."/>
            <person name="Ahren D."/>
            <person name="Au C.H."/>
            <person name="Birren B.W."/>
            <person name="Borodovsky M."/>
            <person name="Burns C."/>
            <person name="Canback B."/>
            <person name="Casselton L.A."/>
            <person name="Cheng C.K."/>
            <person name="Deng J."/>
            <person name="Dietrich F.S."/>
            <person name="Fargo D.C."/>
            <person name="Farman M.L."/>
            <person name="Gathman A.C."/>
            <person name="Goldberg J."/>
            <person name="Guigo R."/>
            <person name="Hoegger P.J."/>
            <person name="Hooker J.B."/>
            <person name="Huggins A."/>
            <person name="James T.Y."/>
            <person name="Kamada T."/>
            <person name="Kilaru S."/>
            <person name="Kodira C."/>
            <person name="Kues U."/>
            <person name="Kupfer D."/>
            <person name="Kwan H.S."/>
            <person name="Lomsadze A."/>
            <person name="Li W."/>
            <person name="Lilly W.W."/>
            <person name="Ma L.J."/>
            <person name="Mackey A.J."/>
            <person name="Manning G."/>
            <person name="Martin F."/>
            <person name="Muraguchi H."/>
            <person name="Natvig D.O."/>
            <person name="Palmerini H."/>
            <person name="Ramesh M.A."/>
            <person name="Rehmeyer C.J."/>
            <person name="Roe B.A."/>
            <person name="Shenoy N."/>
            <person name="Stanke M."/>
            <person name="Ter-Hovhannisyan V."/>
            <person name="Tunlid A."/>
            <person name="Velagapudi R."/>
            <person name="Vision T.J."/>
            <person name="Zeng Q."/>
            <person name="Zolan M.E."/>
            <person name="Pukkila P.J."/>
        </authorList>
    </citation>
    <scope>NUCLEOTIDE SEQUENCE [LARGE SCALE GENOMIC DNA]</scope>
    <source>
        <strain evidence="3">Okayama-7 / 130 / ATCC MYA-4618 / FGSC 9003</strain>
    </source>
</reference>
<proteinExistence type="predicted"/>
<accession>D6RP48</accession>
<dbReference type="GeneID" id="9378133"/>
<dbReference type="Gene3D" id="1.25.40.10">
    <property type="entry name" value="Tetratricopeptide repeat domain"/>
    <property type="match status" value="4"/>
</dbReference>
<dbReference type="InterPro" id="IPR024983">
    <property type="entry name" value="CHAT_dom"/>
</dbReference>
<comment type="caution">
    <text evidence="2">The sequence shown here is derived from an EMBL/GenBank/DDBJ whole genome shotgun (WGS) entry which is preliminary data.</text>
</comment>
<dbReference type="RefSeq" id="XP_002910623.1">
    <property type="nucleotide sequence ID" value="XM_002910577.1"/>
</dbReference>
<sequence>MEQPPRAEEEDDLHGIEQCVQEIVDGVKDSTEMATLDTAITILRETIEEETDNEMCTSARLALVKALLVRYAHKGWPDDLYEALRYFALEENEDGRPDAVDCALQLIAEHQQSIDQSMLETAICIADETLDPCTEFTTDHAELLLCVGNALVLKYLGGGDIGDLDLARGRFLDVRRSCQGKGALASVALCNLIHAECIKFIEGDPTQRREVHAEIQRHTRIANEEDAEGVAAFQSGIQMMHSGDQAQLDESISQLRLSLSLRPPRHPRRLSSLVHLTIALQMRFESRNNRDDLEESIALGREALSLTPVGHPARCASLDNLVNSLSSRFDRTGNFQNLEESIVYHQEALSLIPKDSPGHSMMLNNLASSLSTRYQFKGNFEDLARSITLHKEVLDLRPKGDPRRFYSLTNLAIALATRFQTKGDIQDIEECVACHREVLTLTPEGHPIRLTPLNNLANSLLLRFEQKGDIDDLEESIKLHREALVLTPTGHPDHFMSLNNLALSLSARFQHKGDFGDLEESIGHHREALAAMPPSHPIRATSLNNLATSLHSRFDHKGETQDLEDCVRSHREALALRPPGSPDRVASLSNLANSLSARFLQKGDIQDLEESISHHREASLLLAPDHPGRSKFLNNFANSLYALFNQKGDFQTLEESIAYYREALDLRPEGHPEHLSSLSNLAVPLFARFTHKGDIQDLAECISYHQRVLEQRPKAHPDRSATLDSLATCLGTRFQRMGEFKDLDDSIAYQKEALALRPQGHPARCSTLNNVATSLTSRFEHRGDFQDLEDAIMCHTEALELRPAGHPERSSSLRNLGGSLSNRFRYKGVSQDLEESIRYQREALALTPKGHPDRSSSLIRLAVSLSTLFQHRKNLEDLEECIQYHREALELREGDHPERASSLNNLGVALYARFESQGDLKDLKDCVSYHGEALHTATAQTESQIHPQRWLGSALNLIIALRALYRKFREPGILDDILHHLKNRPQIEGTSFLLQMQFDMLCTEIGREFDRADVALEGYTRGLALLPLLASLDLTLEQRKNVLVHTKNLLRDAVQCAIAQGELETAAHFLSSSRSVFWSQALQFRASLERLESSHPELAAELDSVNRRLQVATRQTSMDDFEDSLVTPPAPNSVLQASPYVLSKEREVVLARIRQMEGFHDFLIPPSFQGLKAATAKGPIVFLNASYYGCDALIFKSDGSLEHLPLEVELDLLRSLKNAVQRLADGNTLHGEVQHDIDVAFEKRNLRLKARIGKRNRSVDDDFRRVLEILWELVVLPVVERLRLKKVFKVSVAQGSHLTLHQINSQDDNSQDDSDLRRRIWWCPTGPFAFLPVHAAGIYSSQGEGISCLSDYAVSSYCSSPQDLLAPPTKSGPDFKMFAVIEPEKLGPGMSSLPSATLELEKIKSQIPDQRRLTTLVGSKDNPTSTKSVIDEINTSSIVHFGCHGMQDLSNPLNSHLLLSGGQLTVEGLIRECQTSTPALAYLSACETAMGDEERPDESLTLAATMMFAGFRGVVGTMW</sequence>
<dbReference type="OrthoDB" id="9991317at2759"/>
<dbReference type="PANTHER" id="PTHR19959:SF119">
    <property type="entry name" value="FUNGAL LIPASE-LIKE DOMAIN-CONTAINING PROTEIN"/>
    <property type="match status" value="1"/>
</dbReference>
<dbReference type="Pfam" id="PF12770">
    <property type="entry name" value="CHAT"/>
    <property type="match status" value="1"/>
</dbReference>
<evidence type="ECO:0000313" key="2">
    <source>
        <dbReference type="EMBL" id="EFI27129.1"/>
    </source>
</evidence>
<dbReference type="VEuPathDB" id="FungiDB:CC1G_14954"/>
<gene>
    <name evidence="2" type="ORF">CC1G_14954</name>
</gene>
<dbReference type="SUPFAM" id="SSF48452">
    <property type="entry name" value="TPR-like"/>
    <property type="match status" value="3"/>
</dbReference>
<dbReference type="eggNOG" id="KOG4626">
    <property type="taxonomic scope" value="Eukaryota"/>
</dbReference>
<name>D6RP48_COPC7</name>
<organism evidence="2 3">
    <name type="scientific">Coprinopsis cinerea (strain Okayama-7 / 130 / ATCC MYA-4618 / FGSC 9003)</name>
    <name type="common">Inky cap fungus</name>
    <name type="synonym">Hormographiella aspergillata</name>
    <dbReference type="NCBI Taxonomy" id="240176"/>
    <lineage>
        <taxon>Eukaryota</taxon>
        <taxon>Fungi</taxon>
        <taxon>Dikarya</taxon>
        <taxon>Basidiomycota</taxon>
        <taxon>Agaricomycotina</taxon>
        <taxon>Agaricomycetes</taxon>
        <taxon>Agaricomycetidae</taxon>
        <taxon>Agaricales</taxon>
        <taxon>Agaricineae</taxon>
        <taxon>Psathyrellaceae</taxon>
        <taxon>Coprinopsis</taxon>
    </lineage>
</organism>
<protein>
    <recommendedName>
        <fullName evidence="1">CHAT domain-containing protein</fullName>
    </recommendedName>
</protein>
<evidence type="ECO:0000259" key="1">
    <source>
        <dbReference type="Pfam" id="PF12770"/>
    </source>
</evidence>
<dbReference type="OMA" id="NAVEHFS"/>
<dbReference type="KEGG" id="cci:CC1G_14954"/>
<keyword evidence="3" id="KW-1185">Reference proteome</keyword>